<evidence type="ECO:0000313" key="3">
    <source>
        <dbReference type="Proteomes" id="UP001295423"/>
    </source>
</evidence>
<protein>
    <submittedName>
        <fullName evidence="2">Uncharacterized protein</fullName>
    </submittedName>
</protein>
<comment type="caution">
    <text evidence="2">The sequence shown here is derived from an EMBL/GenBank/DDBJ whole genome shotgun (WGS) entry which is preliminary data.</text>
</comment>
<dbReference type="Proteomes" id="UP001295423">
    <property type="component" value="Unassembled WGS sequence"/>
</dbReference>
<keyword evidence="1" id="KW-1133">Transmembrane helix</keyword>
<sequence>MPPTPNMGNADEMSQLLGEKQPQSNNLNRNKSWFQDISIWNALSIALFVASLAMLLATHHEQNQENGPRIPTFSTNSKYRQVQGLGFQIYTGGAPALLGQNGTQHLNPECVGLKSYGSMWTEEGYEMQCYIGDPDNEKDAQNRLKIMKDAVEKAYNSADHDPNTLKIFIAPEFFWRGIDGAYVFMDEAPGEWDVCGPVCQILKGLEEIVADKRFENWVFMFGSIIASETVADGGEFPTMFYNFAPLYLGYDPEKTDYHGKRFVVPKRYVSSSDFLTPVRNLNSSIYAEIGQHQLPQQETTVFIGLMKKYDNHMWLDFKGELGYIGYKMIEYGWMMLDGLSLSVEMCLDHQMRISLNAYLADITTGQTTEIPSTSSTGSGVEYVPIPTYQAQIGLVSSAGMTVTTDSLALTDHGVIFLQDGLSNATNRMFWSVEGCELGLQFEGGTEAVQRHASISSTDIRFEHNPVLGFQRRNVYHPSKWEESVKRSFSTQKYQPQLTIFDPVDIAKVAVE</sequence>
<dbReference type="EMBL" id="CAKOGP040002169">
    <property type="protein sequence ID" value="CAJ1963978.1"/>
    <property type="molecule type" value="Genomic_DNA"/>
</dbReference>
<keyword evidence="1" id="KW-0472">Membrane</keyword>
<organism evidence="2 3">
    <name type="scientific">Cylindrotheca closterium</name>
    <dbReference type="NCBI Taxonomy" id="2856"/>
    <lineage>
        <taxon>Eukaryota</taxon>
        <taxon>Sar</taxon>
        <taxon>Stramenopiles</taxon>
        <taxon>Ochrophyta</taxon>
        <taxon>Bacillariophyta</taxon>
        <taxon>Bacillariophyceae</taxon>
        <taxon>Bacillariophycidae</taxon>
        <taxon>Bacillariales</taxon>
        <taxon>Bacillariaceae</taxon>
        <taxon>Cylindrotheca</taxon>
    </lineage>
</organism>
<reference evidence="2" key="1">
    <citation type="submission" date="2023-08" db="EMBL/GenBank/DDBJ databases">
        <authorList>
            <person name="Audoor S."/>
            <person name="Bilcke G."/>
        </authorList>
    </citation>
    <scope>NUCLEOTIDE SEQUENCE</scope>
</reference>
<dbReference type="AlphaFoldDB" id="A0AAD2JN16"/>
<keyword evidence="1" id="KW-0812">Transmembrane</keyword>
<proteinExistence type="predicted"/>
<evidence type="ECO:0000313" key="2">
    <source>
        <dbReference type="EMBL" id="CAJ1963978.1"/>
    </source>
</evidence>
<gene>
    <name evidence="2" type="ORF">CYCCA115_LOCUS20411</name>
</gene>
<keyword evidence="3" id="KW-1185">Reference proteome</keyword>
<feature type="transmembrane region" description="Helical" evidence="1">
    <location>
        <begin position="37"/>
        <end position="57"/>
    </location>
</feature>
<evidence type="ECO:0000256" key="1">
    <source>
        <dbReference type="SAM" id="Phobius"/>
    </source>
</evidence>
<accession>A0AAD2JN16</accession>
<name>A0AAD2JN16_9STRA</name>